<protein>
    <submittedName>
        <fullName evidence="6">Mediator of RNA polymerase II transcription subunit 23</fullName>
    </submittedName>
</protein>
<dbReference type="EMBL" id="QGNW01000027">
    <property type="protein sequence ID" value="RVX12504.1"/>
    <property type="molecule type" value="Genomic_DNA"/>
</dbReference>
<evidence type="ECO:0000313" key="7">
    <source>
        <dbReference type="Proteomes" id="UP000288805"/>
    </source>
</evidence>
<evidence type="ECO:0000256" key="5">
    <source>
        <dbReference type="ARBA" id="ARBA00023242"/>
    </source>
</evidence>
<dbReference type="PANTHER" id="PTHR12691">
    <property type="entry name" value="MEDIATOR OF RNA POLYMERASE II TRANSCRIPTION SUBUNIT 23"/>
    <property type="match status" value="1"/>
</dbReference>
<comment type="subcellular location">
    <subcellularLocation>
        <location evidence="1">Nucleus</location>
    </subcellularLocation>
</comment>
<keyword evidence="5" id="KW-0539">Nucleus</keyword>
<evidence type="ECO:0000256" key="4">
    <source>
        <dbReference type="ARBA" id="ARBA00023163"/>
    </source>
</evidence>
<evidence type="ECO:0000256" key="3">
    <source>
        <dbReference type="ARBA" id="ARBA00023015"/>
    </source>
</evidence>
<keyword evidence="3" id="KW-0805">Transcription regulation</keyword>
<evidence type="ECO:0000256" key="2">
    <source>
        <dbReference type="ARBA" id="ARBA00010222"/>
    </source>
</evidence>
<gene>
    <name evidence="6" type="primary">MED23_0</name>
    <name evidence="6" type="ORF">CK203_011517</name>
</gene>
<dbReference type="PANTHER" id="PTHR12691:SF10">
    <property type="entry name" value="MEDIATOR OF RNA POLYMERASE II TRANSCRIPTION SUBUNIT 23"/>
    <property type="match status" value="1"/>
</dbReference>
<name>A0A438JU56_VITVI</name>
<dbReference type="InterPro" id="IPR021629">
    <property type="entry name" value="Mediator_Med23"/>
</dbReference>
<dbReference type="GO" id="GO:0005634">
    <property type="term" value="C:nucleus"/>
    <property type="evidence" value="ECO:0007669"/>
    <property type="project" value="UniProtKB-SubCell"/>
</dbReference>
<evidence type="ECO:0000313" key="6">
    <source>
        <dbReference type="EMBL" id="RVX12504.1"/>
    </source>
</evidence>
<comment type="similarity">
    <text evidence="2">Belongs to the Mediator complex subunit 23 family.</text>
</comment>
<dbReference type="Proteomes" id="UP000288805">
    <property type="component" value="Unassembled WGS sequence"/>
</dbReference>
<evidence type="ECO:0000256" key="1">
    <source>
        <dbReference type="ARBA" id="ARBA00004123"/>
    </source>
</evidence>
<organism evidence="6 7">
    <name type="scientific">Vitis vinifera</name>
    <name type="common">Grape</name>
    <dbReference type="NCBI Taxonomy" id="29760"/>
    <lineage>
        <taxon>Eukaryota</taxon>
        <taxon>Viridiplantae</taxon>
        <taxon>Streptophyta</taxon>
        <taxon>Embryophyta</taxon>
        <taxon>Tracheophyta</taxon>
        <taxon>Spermatophyta</taxon>
        <taxon>Magnoliopsida</taxon>
        <taxon>eudicotyledons</taxon>
        <taxon>Gunneridae</taxon>
        <taxon>Pentapetalae</taxon>
        <taxon>rosids</taxon>
        <taxon>Vitales</taxon>
        <taxon>Vitaceae</taxon>
        <taxon>Viteae</taxon>
        <taxon>Vitis</taxon>
    </lineage>
</organism>
<comment type="caution">
    <text evidence="6">The sequence shown here is derived from an EMBL/GenBank/DDBJ whole genome shotgun (WGS) entry which is preliminary data.</text>
</comment>
<accession>A0A438JU56</accession>
<proteinExistence type="inferred from homology"/>
<reference evidence="6 7" key="1">
    <citation type="journal article" date="2018" name="PLoS Genet.">
        <title>Population sequencing reveals clonal diversity and ancestral inbreeding in the grapevine cultivar Chardonnay.</title>
        <authorList>
            <person name="Roach M.J."/>
            <person name="Johnson D.L."/>
            <person name="Bohlmann J."/>
            <person name="van Vuuren H.J."/>
            <person name="Jones S.J."/>
            <person name="Pretorius I.S."/>
            <person name="Schmidt S.A."/>
            <person name="Borneman A.R."/>
        </authorList>
    </citation>
    <scope>NUCLEOTIDE SEQUENCE [LARGE SCALE GENOMIC DNA]</scope>
    <source>
        <strain evidence="7">cv. Chardonnay</strain>
        <tissue evidence="6">Leaf</tissue>
    </source>
</reference>
<dbReference type="AlphaFoldDB" id="A0A438JU56"/>
<sequence>MEAQCCFLTRARKGVFILCFKEIGYGRRNVSYKRFHRSFLETPISLQGWKINSFKEYVLRLVYLIHVLLCYSKEGIRWGCGKPQGDDGKSFMLVLDLKKAVRGLGFGITCASGGGGLSGIWLVGKLKERLGGERMMDYVTLDDRSIGMFWVMSYTMAQPACDTVMNWFSSAGAAELIPGSHLQSNERDRYSILLSCSYYN</sequence>
<keyword evidence="4" id="KW-0804">Transcription</keyword>